<dbReference type="AlphaFoldDB" id="A0A1H9RUQ6"/>
<accession>A0A1H9RUQ6</accession>
<reference evidence="1 2" key="1">
    <citation type="submission" date="2016-10" db="EMBL/GenBank/DDBJ databases">
        <authorList>
            <person name="de Groot N.N."/>
        </authorList>
    </citation>
    <scope>NUCLEOTIDE SEQUENCE [LARGE SCALE GENOMIC DNA]</scope>
    <source>
        <strain evidence="1 2">ATCC 35958</strain>
    </source>
</reference>
<evidence type="ECO:0000313" key="1">
    <source>
        <dbReference type="EMBL" id="SER76661.1"/>
    </source>
</evidence>
<dbReference type="STRING" id="180197.SAMN02982919_02981"/>
<name>A0A1H9RUQ6_9BURK</name>
<dbReference type="RefSeq" id="WP_091458984.1">
    <property type="nucleotide sequence ID" value="NZ_FOGD01000014.1"/>
</dbReference>
<keyword evidence="2" id="KW-1185">Reference proteome</keyword>
<dbReference type="Proteomes" id="UP000199766">
    <property type="component" value="Unassembled WGS sequence"/>
</dbReference>
<dbReference type="OrthoDB" id="8912475at2"/>
<evidence type="ECO:0000313" key="2">
    <source>
        <dbReference type="Proteomes" id="UP000199766"/>
    </source>
</evidence>
<gene>
    <name evidence="1" type="ORF">SAMN02982919_02981</name>
</gene>
<dbReference type="EMBL" id="FOGD01000014">
    <property type="protein sequence ID" value="SER76661.1"/>
    <property type="molecule type" value="Genomic_DNA"/>
</dbReference>
<organism evidence="1 2">
    <name type="scientific">Giesbergeria anulus</name>
    <dbReference type="NCBI Taxonomy" id="180197"/>
    <lineage>
        <taxon>Bacteria</taxon>
        <taxon>Pseudomonadati</taxon>
        <taxon>Pseudomonadota</taxon>
        <taxon>Betaproteobacteria</taxon>
        <taxon>Burkholderiales</taxon>
        <taxon>Comamonadaceae</taxon>
        <taxon>Giesbergeria</taxon>
    </lineage>
</organism>
<protein>
    <submittedName>
        <fullName evidence="1">Uncharacterized protein</fullName>
    </submittedName>
</protein>
<proteinExistence type="predicted"/>
<sequence>MPNGLPGKDDPLFQWSRRITRSLADLDARIARLALFLDLSLESESVMQQVIDRSHPLFQRYQHNPNVPLADDHGRERHSLEELRGLLVVRCNMMANMLNEFGLELSTQIASAAEDHMERVGFKPGADGFTLLPRRKP</sequence>